<dbReference type="RefSeq" id="WP_013625359.1">
    <property type="nucleotide sequence ID" value="NC_015172.1"/>
</dbReference>
<dbReference type="SUPFAM" id="SSF51556">
    <property type="entry name" value="Metallo-dependent hydrolases"/>
    <property type="match status" value="1"/>
</dbReference>
<dbReference type="PANTHER" id="PTHR10443:SF12">
    <property type="entry name" value="DIPEPTIDASE"/>
    <property type="match status" value="1"/>
</dbReference>
<dbReference type="GO" id="GO:0006508">
    <property type="term" value="P:proteolysis"/>
    <property type="evidence" value="ECO:0007669"/>
    <property type="project" value="InterPro"/>
</dbReference>
<dbReference type="Pfam" id="PF01244">
    <property type="entry name" value="Peptidase_M19"/>
    <property type="match status" value="1"/>
</dbReference>
<keyword evidence="1" id="KW-0224">Dipeptidase</keyword>
<dbReference type="AlphaFoldDB" id="F0STX1"/>
<dbReference type="Gene3D" id="3.20.20.140">
    <property type="entry name" value="Metal-dependent hydrolases"/>
    <property type="match status" value="1"/>
</dbReference>
<dbReference type="EC" id="3.4.13.19" evidence="1"/>
<name>F0STX1_SYNGF</name>
<dbReference type="InterPro" id="IPR032466">
    <property type="entry name" value="Metal_Hydrolase"/>
</dbReference>
<organism evidence="1 2">
    <name type="scientific">Syntrophobotulus glycolicus (strain DSM 8271 / FlGlyR)</name>
    <dbReference type="NCBI Taxonomy" id="645991"/>
    <lineage>
        <taxon>Bacteria</taxon>
        <taxon>Bacillati</taxon>
        <taxon>Bacillota</taxon>
        <taxon>Clostridia</taxon>
        <taxon>Eubacteriales</taxon>
        <taxon>Desulfitobacteriaceae</taxon>
        <taxon>Syntrophobotulus</taxon>
    </lineage>
</organism>
<dbReference type="STRING" id="645991.Sgly_2205"/>
<accession>F0STX1</accession>
<dbReference type="Proteomes" id="UP000007488">
    <property type="component" value="Chromosome"/>
</dbReference>
<gene>
    <name evidence="1" type="ordered locus">Sgly_2205</name>
</gene>
<dbReference type="eggNOG" id="COG2355">
    <property type="taxonomic scope" value="Bacteria"/>
</dbReference>
<dbReference type="PANTHER" id="PTHR10443">
    <property type="entry name" value="MICROSOMAL DIPEPTIDASE"/>
    <property type="match status" value="1"/>
</dbReference>
<evidence type="ECO:0000313" key="1">
    <source>
        <dbReference type="EMBL" id="ADY56494.1"/>
    </source>
</evidence>
<evidence type="ECO:0000313" key="2">
    <source>
        <dbReference type="Proteomes" id="UP000007488"/>
    </source>
</evidence>
<protein>
    <submittedName>
        <fullName evidence="1">Dipeptidase</fullName>
        <ecNumber evidence="1">3.4.13.19</ecNumber>
    </submittedName>
</protein>
<keyword evidence="2" id="KW-1185">Reference proteome</keyword>
<sequence>MGKFRIIDGHCDSLGQLVSGERSLVEETLTGHWDLVRARKGDIALQFFAAYIESEYKPFLARHRGLELIEAALAFVDRNKNDVCLVKDKEDLAKLGQEDKIGLLLSVEGGEILGEDLWMLDIIFRLGVRSLGLTWNQRNAIGDGVGERESCGRLSNFGKEVIKKMNALGMLIDVSHLSEPCFWHVLEISDQPFIASHSNAYSVCAHPRNLTDHQLRALRDRKGLTGINFCPDFVKMNGKASIPDLVEHICHIAEIAGIETIGLGSDFDGIEETPRGLESAAKYPALLEELDKAGFSEEEIQKICYENFERVLNDVLK</sequence>
<dbReference type="HOGENOM" id="CLU_031404_2_1_9"/>
<reference evidence="1 2" key="1">
    <citation type="journal article" date="2011" name="Stand. Genomic Sci.">
        <title>Complete genome sequence of Syntrophobotulus glycolicus type strain (FlGlyR).</title>
        <authorList>
            <person name="Han C."/>
            <person name="Mwirichia R."/>
            <person name="Chertkov O."/>
            <person name="Held B."/>
            <person name="Lapidus A."/>
            <person name="Nolan M."/>
            <person name="Lucas S."/>
            <person name="Hammon N."/>
            <person name="Deshpande S."/>
            <person name="Cheng J.F."/>
            <person name="Tapia R."/>
            <person name="Goodwin L."/>
            <person name="Pitluck S."/>
            <person name="Huntemann M."/>
            <person name="Liolios K."/>
            <person name="Ivanova N."/>
            <person name="Pagani I."/>
            <person name="Mavromatis K."/>
            <person name="Ovchinikova G."/>
            <person name="Pati A."/>
            <person name="Chen A."/>
            <person name="Palaniappan K."/>
            <person name="Land M."/>
            <person name="Hauser L."/>
            <person name="Brambilla E.M."/>
            <person name="Rohde M."/>
            <person name="Spring S."/>
            <person name="Sikorski J."/>
            <person name="Goker M."/>
            <person name="Woyke T."/>
            <person name="Bristow J."/>
            <person name="Eisen J.A."/>
            <person name="Markowitz V."/>
            <person name="Hugenholtz P."/>
            <person name="Kyrpides N.C."/>
            <person name="Klenk H.P."/>
            <person name="Detter J.C."/>
        </authorList>
    </citation>
    <scope>NUCLEOTIDE SEQUENCE [LARGE SCALE GENOMIC DNA]</scope>
    <source>
        <strain evidence="2">DSM 8271 / FlGlyR</strain>
    </source>
</reference>
<proteinExistence type="predicted"/>
<dbReference type="EMBL" id="CP002547">
    <property type="protein sequence ID" value="ADY56494.1"/>
    <property type="molecule type" value="Genomic_DNA"/>
</dbReference>
<dbReference type="OrthoDB" id="9804920at2"/>
<dbReference type="CDD" id="cd01301">
    <property type="entry name" value="rDP_like"/>
    <property type="match status" value="1"/>
</dbReference>
<dbReference type="GO" id="GO:0070573">
    <property type="term" value="F:metallodipeptidase activity"/>
    <property type="evidence" value="ECO:0007669"/>
    <property type="project" value="InterPro"/>
</dbReference>
<keyword evidence="1" id="KW-0378">Hydrolase</keyword>
<dbReference type="KEGG" id="sgy:Sgly_2205"/>
<dbReference type="PROSITE" id="PS51365">
    <property type="entry name" value="RENAL_DIPEPTIDASE_2"/>
    <property type="match status" value="1"/>
</dbReference>
<dbReference type="InterPro" id="IPR008257">
    <property type="entry name" value="Pept_M19"/>
</dbReference>
<keyword evidence="1" id="KW-0645">Protease</keyword>
<reference evidence="2" key="2">
    <citation type="submission" date="2011-02" db="EMBL/GenBank/DDBJ databases">
        <title>The complete genome of Syntrophobotulus glycolicus DSM 8271.</title>
        <authorList>
            <person name="Lucas S."/>
            <person name="Copeland A."/>
            <person name="Lapidus A."/>
            <person name="Bruce D."/>
            <person name="Goodwin L."/>
            <person name="Pitluck S."/>
            <person name="Kyrpides N."/>
            <person name="Mavromatis K."/>
            <person name="Pagani I."/>
            <person name="Ivanova N."/>
            <person name="Mikhailova N."/>
            <person name="Chertkov O."/>
            <person name="Held B."/>
            <person name="Detter J.C."/>
            <person name="Tapia R."/>
            <person name="Han C."/>
            <person name="Land M."/>
            <person name="Hauser L."/>
            <person name="Markowitz V."/>
            <person name="Cheng J.-F."/>
            <person name="Hugenholtz P."/>
            <person name="Woyke T."/>
            <person name="Wu D."/>
            <person name="Spring S."/>
            <person name="Schroeder M."/>
            <person name="Brambilla E."/>
            <person name="Klenk H.-P."/>
            <person name="Eisen J.A."/>
        </authorList>
    </citation>
    <scope>NUCLEOTIDE SEQUENCE [LARGE SCALE GENOMIC DNA]</scope>
    <source>
        <strain evidence="2">DSM 8271 / FlGlyR</strain>
    </source>
</reference>